<gene>
    <name evidence="1" type="ORF">HXX76_003433</name>
</gene>
<reference evidence="1" key="1">
    <citation type="journal article" date="2020" name="bioRxiv">
        <title>Comparative genomics of Chlamydomonas.</title>
        <authorList>
            <person name="Craig R.J."/>
            <person name="Hasan A.R."/>
            <person name="Ness R.W."/>
            <person name="Keightley P.D."/>
        </authorList>
    </citation>
    <scope>NUCLEOTIDE SEQUENCE</scope>
    <source>
        <strain evidence="1">SAG 7.73</strain>
    </source>
</reference>
<evidence type="ECO:0000313" key="1">
    <source>
        <dbReference type="EMBL" id="KAG2441825.1"/>
    </source>
</evidence>
<proteinExistence type="predicted"/>
<dbReference type="OrthoDB" id="529125at2759"/>
<accession>A0A835TMV8</accession>
<protein>
    <submittedName>
        <fullName evidence="1">Uncharacterized protein</fullName>
    </submittedName>
</protein>
<sequence length="96" mass="10635">MADLHRTSEEESEGGILFPGLFHALDNSARPSPAGSISHSGRAKRSLVYKCWRSDSSMHFSARDLLVPVNDVPELEMCTSSHTYLLDRERITTGAM</sequence>
<organism evidence="1 2">
    <name type="scientific">Chlamydomonas incerta</name>
    <dbReference type="NCBI Taxonomy" id="51695"/>
    <lineage>
        <taxon>Eukaryota</taxon>
        <taxon>Viridiplantae</taxon>
        <taxon>Chlorophyta</taxon>
        <taxon>core chlorophytes</taxon>
        <taxon>Chlorophyceae</taxon>
        <taxon>CS clade</taxon>
        <taxon>Chlamydomonadales</taxon>
        <taxon>Chlamydomonadaceae</taxon>
        <taxon>Chlamydomonas</taxon>
    </lineage>
</organism>
<comment type="caution">
    <text evidence="1">The sequence shown here is derived from an EMBL/GenBank/DDBJ whole genome shotgun (WGS) entry which is preliminary data.</text>
</comment>
<dbReference type="AlphaFoldDB" id="A0A835TMV8"/>
<evidence type="ECO:0000313" key="2">
    <source>
        <dbReference type="Proteomes" id="UP000650467"/>
    </source>
</evidence>
<name>A0A835TMV8_CHLIN</name>
<keyword evidence="2" id="KW-1185">Reference proteome</keyword>
<dbReference type="Proteomes" id="UP000650467">
    <property type="component" value="Unassembled WGS sequence"/>
</dbReference>
<dbReference type="EMBL" id="JAEHOC010000005">
    <property type="protein sequence ID" value="KAG2441825.1"/>
    <property type="molecule type" value="Genomic_DNA"/>
</dbReference>